<proteinExistence type="predicted"/>
<protein>
    <submittedName>
        <fullName evidence="2">Polysaccharide pyruvyl transferase family protein</fullName>
    </submittedName>
</protein>
<gene>
    <name evidence="2" type="ORF">QQX02_04015</name>
</gene>
<dbReference type="InterPro" id="IPR007345">
    <property type="entry name" value="Polysacch_pyruvyl_Trfase"/>
</dbReference>
<dbReference type="GO" id="GO:0016740">
    <property type="term" value="F:transferase activity"/>
    <property type="evidence" value="ECO:0007669"/>
    <property type="project" value="UniProtKB-KW"/>
</dbReference>
<dbReference type="PANTHER" id="PTHR36836">
    <property type="entry name" value="COLANIC ACID BIOSYNTHESIS PROTEIN WCAK"/>
    <property type="match status" value="1"/>
</dbReference>
<sequence length="388" mass="42880">MNVLVVNSDLAANRGDRAIAAGLVALVRALEPGARITLISQHADRDRDWYGVDVLPQNIHSLNPLDLLRLMRAARRADVVLWGGGELLKDYTNRLGVWYWAVKMRCVSAANPRVVGTFQGIGRTRARSSRRLIARTVSRTRTFLTRDAQSRELLESWGVRPGIVTASYDCAVYAADARPESASDVPFERFAVVAPRQWFHYREGGWLPHRWRRGQGPSAQSRSLATTVVSMVDALVESHGAVVLAPMHMGEDPAYARELRDRAARPDRVHVLDGDELGPEALRSVIARADVMVALRLHAGIVATSVGVPTVTYYYVDKGRLYAEQLGAQEYTRPIERLLEPDALADLTAMVAAVEADGEQRARTHERIGAMREHLRDDLAAALAAARS</sequence>
<organism evidence="2 3">
    <name type="scientific">Demequina muriae</name>
    <dbReference type="NCBI Taxonomy" id="3051664"/>
    <lineage>
        <taxon>Bacteria</taxon>
        <taxon>Bacillati</taxon>
        <taxon>Actinomycetota</taxon>
        <taxon>Actinomycetes</taxon>
        <taxon>Micrococcales</taxon>
        <taxon>Demequinaceae</taxon>
        <taxon>Demequina</taxon>
    </lineage>
</organism>
<dbReference type="PANTHER" id="PTHR36836:SF1">
    <property type="entry name" value="COLANIC ACID BIOSYNTHESIS PROTEIN WCAK"/>
    <property type="match status" value="1"/>
</dbReference>
<dbReference type="Proteomes" id="UP001172708">
    <property type="component" value="Unassembled WGS sequence"/>
</dbReference>
<evidence type="ECO:0000313" key="2">
    <source>
        <dbReference type="EMBL" id="MDN4480089.1"/>
    </source>
</evidence>
<reference evidence="2" key="1">
    <citation type="submission" date="2023-06" db="EMBL/GenBank/DDBJ databases">
        <title>Egi l300058.</title>
        <authorList>
            <person name="Gao L."/>
            <person name="Fang B.-Z."/>
            <person name="Li W.-J."/>
        </authorList>
    </citation>
    <scope>NUCLEOTIDE SEQUENCE</scope>
    <source>
        <strain evidence="2">EGI L300058</strain>
    </source>
</reference>
<dbReference type="Pfam" id="PF04230">
    <property type="entry name" value="PS_pyruv_trans"/>
    <property type="match status" value="1"/>
</dbReference>
<accession>A0ABT8GF82</accession>
<keyword evidence="3" id="KW-1185">Reference proteome</keyword>
<keyword evidence="2" id="KW-0808">Transferase</keyword>
<evidence type="ECO:0000259" key="1">
    <source>
        <dbReference type="Pfam" id="PF04230"/>
    </source>
</evidence>
<feature type="domain" description="Polysaccharide pyruvyl transferase" evidence="1">
    <location>
        <begin position="13"/>
        <end position="315"/>
    </location>
</feature>
<dbReference type="RefSeq" id="WP_301141371.1">
    <property type="nucleotide sequence ID" value="NZ_JAUHQA010000001.1"/>
</dbReference>
<name>A0ABT8GF82_9MICO</name>
<evidence type="ECO:0000313" key="3">
    <source>
        <dbReference type="Proteomes" id="UP001172708"/>
    </source>
</evidence>
<comment type="caution">
    <text evidence="2">The sequence shown here is derived from an EMBL/GenBank/DDBJ whole genome shotgun (WGS) entry which is preliminary data.</text>
</comment>
<dbReference type="EMBL" id="JAUHQA010000001">
    <property type="protein sequence ID" value="MDN4480089.1"/>
    <property type="molecule type" value="Genomic_DNA"/>
</dbReference>